<organism evidence="7">
    <name type="scientific">marine sediment metagenome</name>
    <dbReference type="NCBI Taxonomy" id="412755"/>
    <lineage>
        <taxon>unclassified sequences</taxon>
        <taxon>metagenomes</taxon>
        <taxon>ecological metagenomes</taxon>
    </lineage>
</organism>
<dbReference type="HAMAP" id="MF_00223">
    <property type="entry name" value="FolE"/>
    <property type="match status" value="1"/>
</dbReference>
<evidence type="ECO:0000256" key="2">
    <source>
        <dbReference type="ARBA" id="ARBA00005080"/>
    </source>
</evidence>
<dbReference type="FunFam" id="3.30.1130.10:FF:000001">
    <property type="entry name" value="GTP cyclohydrolase 1"/>
    <property type="match status" value="1"/>
</dbReference>
<sequence length="186" mass="20672">MDKAKIKQAIELILEAIGEDKTREGLVATPQRVADMYEEIFSGYETDAASLVTVKFSENHDEMVLVKDIPFYSFCEHHLIPFLGKAHVAYIPAKDGKITGISKLARVVDQTARKLQLQERFTTEVANILEKTLHPRGVMVVVEAEHLCMSMRGVNKPGSKTVTSAVRGMFRSSEATRAEALSIIHS</sequence>
<reference evidence="7" key="1">
    <citation type="journal article" date="2015" name="Nature">
        <title>Complex archaea that bridge the gap between prokaryotes and eukaryotes.</title>
        <authorList>
            <person name="Spang A."/>
            <person name="Saw J.H."/>
            <person name="Jorgensen S.L."/>
            <person name="Zaremba-Niedzwiedzka K."/>
            <person name="Martijn J."/>
            <person name="Lind A.E."/>
            <person name="van Eijk R."/>
            <person name="Schleper C."/>
            <person name="Guy L."/>
            <person name="Ettema T.J."/>
        </authorList>
    </citation>
    <scope>NUCLEOTIDE SEQUENCE</scope>
</reference>
<dbReference type="EMBL" id="LAZR01006167">
    <property type="protein sequence ID" value="KKM94219.1"/>
    <property type="molecule type" value="Genomic_DNA"/>
</dbReference>
<feature type="domain" description="GTP cyclohydrolase I" evidence="6">
    <location>
        <begin position="6"/>
        <end position="184"/>
    </location>
</feature>
<dbReference type="GO" id="GO:0003934">
    <property type="term" value="F:GTP cyclohydrolase I activity"/>
    <property type="evidence" value="ECO:0007669"/>
    <property type="project" value="UniProtKB-EC"/>
</dbReference>
<evidence type="ECO:0000256" key="3">
    <source>
        <dbReference type="ARBA" id="ARBA00012715"/>
    </source>
</evidence>
<dbReference type="UniPathway" id="UPA00848">
    <property type="reaction ID" value="UER00151"/>
</dbReference>
<dbReference type="GO" id="GO:0006729">
    <property type="term" value="P:tetrahydrobiopterin biosynthetic process"/>
    <property type="evidence" value="ECO:0007669"/>
    <property type="project" value="TreeGrafter"/>
</dbReference>
<dbReference type="GO" id="GO:0006730">
    <property type="term" value="P:one-carbon metabolic process"/>
    <property type="evidence" value="ECO:0007669"/>
    <property type="project" value="UniProtKB-KW"/>
</dbReference>
<dbReference type="PROSITE" id="PS00859">
    <property type="entry name" value="GTP_CYCLOHYDROL_1_1"/>
    <property type="match status" value="1"/>
</dbReference>
<evidence type="ECO:0000256" key="5">
    <source>
        <dbReference type="ARBA" id="ARBA00022801"/>
    </source>
</evidence>
<dbReference type="FunFam" id="1.10.286.10:FF:000001">
    <property type="entry name" value="GTP cyclohydrolase 1"/>
    <property type="match status" value="1"/>
</dbReference>
<dbReference type="NCBIfam" id="NF006825">
    <property type="entry name" value="PRK09347.1-2"/>
    <property type="match status" value="1"/>
</dbReference>
<proteinExistence type="inferred from homology"/>
<dbReference type="PANTHER" id="PTHR11109">
    <property type="entry name" value="GTP CYCLOHYDROLASE I"/>
    <property type="match status" value="1"/>
</dbReference>
<evidence type="ECO:0000259" key="6">
    <source>
        <dbReference type="Pfam" id="PF01227"/>
    </source>
</evidence>
<dbReference type="GO" id="GO:0046654">
    <property type="term" value="P:tetrahydrofolate biosynthetic process"/>
    <property type="evidence" value="ECO:0007669"/>
    <property type="project" value="InterPro"/>
</dbReference>
<dbReference type="InterPro" id="IPR043133">
    <property type="entry name" value="GTP-CH-I_C/QueF"/>
</dbReference>
<dbReference type="Gene3D" id="1.10.286.10">
    <property type="match status" value="1"/>
</dbReference>
<protein>
    <recommendedName>
        <fullName evidence="3">GTP cyclohydrolase I</fullName>
        <ecNumber evidence="3">3.5.4.16</ecNumber>
    </recommendedName>
</protein>
<dbReference type="InterPro" id="IPR001474">
    <property type="entry name" value="GTP_CycHdrlase_I"/>
</dbReference>
<keyword evidence="4" id="KW-0554">One-carbon metabolism</keyword>
<dbReference type="NCBIfam" id="TIGR00063">
    <property type="entry name" value="folE"/>
    <property type="match status" value="1"/>
</dbReference>
<comment type="caution">
    <text evidence="7">The sequence shown here is derived from an EMBL/GenBank/DDBJ whole genome shotgun (WGS) entry which is preliminary data.</text>
</comment>
<keyword evidence="5" id="KW-0378">Hydrolase</keyword>
<gene>
    <name evidence="7" type="ORF">LCGC14_1200590</name>
</gene>
<dbReference type="Gene3D" id="3.30.1130.10">
    <property type="match status" value="1"/>
</dbReference>
<comment type="catalytic activity">
    <reaction evidence="1">
        <text>GTP + H2O = 7,8-dihydroneopterin 3'-triphosphate + formate + H(+)</text>
        <dbReference type="Rhea" id="RHEA:17473"/>
        <dbReference type="ChEBI" id="CHEBI:15377"/>
        <dbReference type="ChEBI" id="CHEBI:15378"/>
        <dbReference type="ChEBI" id="CHEBI:15740"/>
        <dbReference type="ChEBI" id="CHEBI:37565"/>
        <dbReference type="ChEBI" id="CHEBI:58462"/>
        <dbReference type="EC" id="3.5.4.16"/>
    </reaction>
</comment>
<dbReference type="GO" id="GO:0005737">
    <property type="term" value="C:cytoplasm"/>
    <property type="evidence" value="ECO:0007669"/>
    <property type="project" value="TreeGrafter"/>
</dbReference>
<dbReference type="PANTHER" id="PTHR11109:SF7">
    <property type="entry name" value="GTP CYCLOHYDROLASE 1"/>
    <property type="match status" value="1"/>
</dbReference>
<dbReference type="GO" id="GO:0005525">
    <property type="term" value="F:GTP binding"/>
    <property type="evidence" value="ECO:0007669"/>
    <property type="project" value="TreeGrafter"/>
</dbReference>
<evidence type="ECO:0000256" key="1">
    <source>
        <dbReference type="ARBA" id="ARBA00001052"/>
    </source>
</evidence>
<dbReference type="InterPro" id="IPR018234">
    <property type="entry name" value="GTP_CycHdrlase_I_CS"/>
</dbReference>
<evidence type="ECO:0000313" key="7">
    <source>
        <dbReference type="EMBL" id="KKM94219.1"/>
    </source>
</evidence>
<dbReference type="EC" id="3.5.4.16" evidence="3"/>
<dbReference type="SUPFAM" id="SSF55620">
    <property type="entry name" value="Tetrahydrobiopterin biosynthesis enzymes-like"/>
    <property type="match status" value="1"/>
</dbReference>
<dbReference type="GO" id="GO:0008270">
    <property type="term" value="F:zinc ion binding"/>
    <property type="evidence" value="ECO:0007669"/>
    <property type="project" value="TreeGrafter"/>
</dbReference>
<dbReference type="InterPro" id="IPR043134">
    <property type="entry name" value="GTP-CH-I_N"/>
</dbReference>
<accession>A0A0F9LH08</accession>
<dbReference type="InterPro" id="IPR020602">
    <property type="entry name" value="GTP_CycHdrlase_I_dom"/>
</dbReference>
<dbReference type="NCBIfam" id="NF006826">
    <property type="entry name" value="PRK09347.1-3"/>
    <property type="match status" value="1"/>
</dbReference>
<dbReference type="Pfam" id="PF01227">
    <property type="entry name" value="GTP_cyclohydroI"/>
    <property type="match status" value="1"/>
</dbReference>
<evidence type="ECO:0000256" key="4">
    <source>
        <dbReference type="ARBA" id="ARBA00022563"/>
    </source>
</evidence>
<comment type="pathway">
    <text evidence="2">Cofactor biosynthesis; 7,8-dihydroneopterin triphosphate biosynthesis; 7,8-dihydroneopterin triphosphate from GTP: step 1/1.</text>
</comment>
<dbReference type="AlphaFoldDB" id="A0A0F9LH08"/>
<name>A0A0F9LH08_9ZZZZ</name>